<comment type="caution">
    <text evidence="4">The sequence shown here is derived from an EMBL/GenBank/DDBJ whole genome shotgun (WGS) entry which is preliminary data.</text>
</comment>
<keyword evidence="2" id="KW-0812">Transmembrane</keyword>
<keyword evidence="2" id="KW-1133">Transmembrane helix</keyword>
<accession>A0ABS4HEM3</accession>
<dbReference type="Proteomes" id="UP001519328">
    <property type="component" value="Unassembled WGS sequence"/>
</dbReference>
<evidence type="ECO:0000256" key="1">
    <source>
        <dbReference type="SAM" id="MobiDB-lite"/>
    </source>
</evidence>
<gene>
    <name evidence="4" type="ORF">J2Z82_002220</name>
</gene>
<proteinExistence type="predicted"/>
<organism evidence="4 5">
    <name type="scientific">Virgibacillus litoralis</name>
    <dbReference type="NCBI Taxonomy" id="578221"/>
    <lineage>
        <taxon>Bacteria</taxon>
        <taxon>Bacillati</taxon>
        <taxon>Bacillota</taxon>
        <taxon>Bacilli</taxon>
        <taxon>Bacillales</taxon>
        <taxon>Bacillaceae</taxon>
        <taxon>Virgibacillus</taxon>
    </lineage>
</organism>
<keyword evidence="2" id="KW-0472">Membrane</keyword>
<dbReference type="InterPro" id="IPR017592">
    <property type="entry name" value="Pilus_assmbl_Flp-typ_CpaB"/>
</dbReference>
<feature type="region of interest" description="Disordered" evidence="1">
    <location>
        <begin position="33"/>
        <end position="79"/>
    </location>
</feature>
<feature type="transmembrane region" description="Helical" evidence="2">
    <location>
        <begin position="7"/>
        <end position="25"/>
    </location>
</feature>
<evidence type="ECO:0000259" key="3">
    <source>
        <dbReference type="Pfam" id="PF16976"/>
    </source>
</evidence>
<evidence type="ECO:0000313" key="4">
    <source>
        <dbReference type="EMBL" id="MBP1949283.1"/>
    </source>
</evidence>
<sequence length="207" mass="22932">MNSKKIWLVAMVFGLIAAGMMYFLVTENTNQTVEPATTTTEEEKKDEETEEDEAKTAKASGDGEESQTEEPDEFTGNEMIPVSEGNRAMTMEVTDVTGVAGFIEAGAFVDVVGVMTVPEDYRDTQHDSATLLLENVKVLAIGHAADDEETMKRYQMVTVELSPKQGLALGFATRYELYLMLRQEGDNKLAPKDTHIHEDDLHEGVFK</sequence>
<feature type="domain" description="Flp pilus assembly protein RcpC/CpaB" evidence="3">
    <location>
        <begin position="82"/>
        <end position="182"/>
    </location>
</feature>
<protein>
    <submittedName>
        <fullName evidence="4">Pilus assembly protein CpaB</fullName>
    </submittedName>
</protein>
<reference evidence="4 5" key="1">
    <citation type="submission" date="2021-03" db="EMBL/GenBank/DDBJ databases">
        <title>Genomic Encyclopedia of Type Strains, Phase IV (KMG-IV): sequencing the most valuable type-strain genomes for metagenomic binning, comparative biology and taxonomic classification.</title>
        <authorList>
            <person name="Goeker M."/>
        </authorList>
    </citation>
    <scope>NUCLEOTIDE SEQUENCE [LARGE SCALE GENOMIC DNA]</scope>
    <source>
        <strain evidence="4 5">DSM 21085</strain>
    </source>
</reference>
<dbReference type="InterPro" id="IPR031571">
    <property type="entry name" value="RcpC_dom"/>
</dbReference>
<keyword evidence="5" id="KW-1185">Reference proteome</keyword>
<dbReference type="Pfam" id="PF16976">
    <property type="entry name" value="RcpC"/>
    <property type="match status" value="1"/>
</dbReference>
<dbReference type="RefSeq" id="WP_209480795.1">
    <property type="nucleotide sequence ID" value="NZ_JAGGKK010000011.1"/>
</dbReference>
<feature type="compositionally biased region" description="Acidic residues" evidence="1">
    <location>
        <begin position="62"/>
        <end position="75"/>
    </location>
</feature>
<dbReference type="NCBIfam" id="TIGR03177">
    <property type="entry name" value="pilus_cpaB"/>
    <property type="match status" value="1"/>
</dbReference>
<evidence type="ECO:0000313" key="5">
    <source>
        <dbReference type="Proteomes" id="UP001519328"/>
    </source>
</evidence>
<dbReference type="EMBL" id="JAGGKK010000011">
    <property type="protein sequence ID" value="MBP1949283.1"/>
    <property type="molecule type" value="Genomic_DNA"/>
</dbReference>
<name>A0ABS4HEM3_9BACI</name>
<evidence type="ECO:0000256" key="2">
    <source>
        <dbReference type="SAM" id="Phobius"/>
    </source>
</evidence>